<protein>
    <submittedName>
        <fullName evidence="1">Uncharacterized protein</fullName>
    </submittedName>
</protein>
<reference evidence="2" key="1">
    <citation type="journal article" date="2023" name="Front. Plant Sci.">
        <title>Chromosomal-level genome assembly of Melastoma candidum provides insights into trichome evolution.</title>
        <authorList>
            <person name="Zhong Y."/>
            <person name="Wu W."/>
            <person name="Sun C."/>
            <person name="Zou P."/>
            <person name="Liu Y."/>
            <person name="Dai S."/>
            <person name="Zhou R."/>
        </authorList>
    </citation>
    <scope>NUCLEOTIDE SEQUENCE [LARGE SCALE GENOMIC DNA]</scope>
</reference>
<gene>
    <name evidence="1" type="ORF">MLD38_023736</name>
</gene>
<accession>A0ACB9NQA6</accession>
<comment type="caution">
    <text evidence="1">The sequence shown here is derived from an EMBL/GenBank/DDBJ whole genome shotgun (WGS) entry which is preliminary data.</text>
</comment>
<sequence length="739" mass="83046">MPIGKGAAAPPLSSSKLLLGAAAAYRTFAAVYSCAIISLLCYHINRLHHSTSLSSSFVSLSFLVADLVLSFMWVASESFRMFPIKREEFPENLQKVISKEDFPRVDIFICTADPYREPPIGVVNTALSVMAYDYPAEKLSVFVSDDGGSKITLFAFMEAAKFARHWLPFCRENKIMERSPEAYFGSDRHNINSQGYQLIKAMYEGMRSRVDDALERGELPNDNVDGDQEEWKSFSAWTPAFTRLNHPSVLQVLLDKDRDRDVTGSSMPNLIYMSREKNESFHHHFKAGALNSLLRVSAVMTNAPVILTLDCDMRSNDPGTLLRALCYVYDPNPDIRSRLAYVQFPQRFDGINRDDIYAGEMRRVFWSNPTGMVYGPDYFGTGCFFRRRCLFGPPGACLMLENPKMNPDQVATSSVHSDEVMRLANHVMACDYEEGTNWGSKAGFRYGSLVEDFYTGYRLQCEGWRSVFCNPDRPAFLGGALFSLIDFLNQQKRWDIGLQEVFFSRYSPIRFGVRSMGLLMGLSYSFYAVSPAWSVPMTVYSLLPPLALFNGVSIFPKVSELWFLLYLFLFIGAYLHDLTDFLHSGKGATFRRWWNDQRMWSIKGLTSSLVSTVEYACKALGISTLSFNITSKMQDEDQSRRYEQGKFDFGAISPMFVSLGTVAIVNLISLTRGVASILGKRSEGGLVLQVLLAGFVVVNCWPVYGAMILRNDKGRLPTKVTVVSAITASGLLTLSTIPR</sequence>
<evidence type="ECO:0000313" key="2">
    <source>
        <dbReference type="Proteomes" id="UP001057402"/>
    </source>
</evidence>
<evidence type="ECO:0000313" key="1">
    <source>
        <dbReference type="EMBL" id="KAI4338712.1"/>
    </source>
</evidence>
<dbReference type="EMBL" id="CM042886">
    <property type="protein sequence ID" value="KAI4338712.1"/>
    <property type="molecule type" value="Genomic_DNA"/>
</dbReference>
<name>A0ACB9NQA6_9MYRT</name>
<keyword evidence="2" id="KW-1185">Reference proteome</keyword>
<organism evidence="1 2">
    <name type="scientific">Melastoma candidum</name>
    <dbReference type="NCBI Taxonomy" id="119954"/>
    <lineage>
        <taxon>Eukaryota</taxon>
        <taxon>Viridiplantae</taxon>
        <taxon>Streptophyta</taxon>
        <taxon>Embryophyta</taxon>
        <taxon>Tracheophyta</taxon>
        <taxon>Spermatophyta</taxon>
        <taxon>Magnoliopsida</taxon>
        <taxon>eudicotyledons</taxon>
        <taxon>Gunneridae</taxon>
        <taxon>Pentapetalae</taxon>
        <taxon>rosids</taxon>
        <taxon>malvids</taxon>
        <taxon>Myrtales</taxon>
        <taxon>Melastomataceae</taxon>
        <taxon>Melastomatoideae</taxon>
        <taxon>Melastomateae</taxon>
        <taxon>Melastoma</taxon>
    </lineage>
</organism>
<dbReference type="Proteomes" id="UP001057402">
    <property type="component" value="Chromosome 7"/>
</dbReference>
<proteinExistence type="predicted"/>